<comment type="caution">
    <text evidence="4">The sequence shown here is derived from an EMBL/GenBank/DDBJ whole genome shotgun (WGS) entry which is preliminary data.</text>
</comment>
<dbReference type="InterPro" id="IPR011330">
    <property type="entry name" value="Glyco_hydro/deAcase_b/a-brl"/>
</dbReference>
<dbReference type="CDD" id="cd10960">
    <property type="entry name" value="CE4_NodB_like_1"/>
    <property type="match status" value="1"/>
</dbReference>
<organism evidence="4 5">
    <name type="scientific">Antrihabitans stalactiti</name>
    <dbReference type="NCBI Taxonomy" id="2584121"/>
    <lineage>
        <taxon>Bacteria</taxon>
        <taxon>Bacillati</taxon>
        <taxon>Actinomycetota</taxon>
        <taxon>Actinomycetes</taxon>
        <taxon>Mycobacteriales</taxon>
        <taxon>Nocardiaceae</taxon>
        <taxon>Antrihabitans</taxon>
    </lineage>
</organism>
<dbReference type="EMBL" id="VCQU01000001">
    <property type="protein sequence ID" value="NMN93969.1"/>
    <property type="molecule type" value="Genomic_DNA"/>
</dbReference>
<sequence>MNDTRADRPLQIAVTIDDFVLWDGVPAVDDVSPTDTTRSVAKTLNEYGLTGTYGFSHTYRLDNEPEHMAAFDAWAEAGHHLGNHTHQHAPLRWMSDDAFRNDFEIAEKYIGHLIEAAPSKYFRYPMDMSSGSERRRGEVEEYIGARGYRNAPITSWFSDFAFIVPYFRAVTLGDKEFQAQIRNLHVSTAVDMLYRHADTARTLFGADAPLIWLVHGTPISRDTLAPIFEAFLERGVEFVTLDEAMKHPMNFGMPPCAESFTNHLQRFALAAGIPKPELDLEQLGEIINFAPIPGIDTMSTYEEGLFKPLAKRVGAEYDWDWS</sequence>
<evidence type="ECO:0000256" key="1">
    <source>
        <dbReference type="ARBA" id="ARBA00022723"/>
    </source>
</evidence>
<dbReference type="AlphaFoldDB" id="A0A848K6E7"/>
<feature type="domain" description="NodB homology" evidence="3">
    <location>
        <begin position="30"/>
        <end position="126"/>
    </location>
</feature>
<dbReference type="PANTHER" id="PTHR10587:SF133">
    <property type="entry name" value="CHITIN DEACETYLASE 1-RELATED"/>
    <property type="match status" value="1"/>
</dbReference>
<dbReference type="RefSeq" id="WP_169584650.1">
    <property type="nucleotide sequence ID" value="NZ_VCQU01000001.1"/>
</dbReference>
<keyword evidence="1" id="KW-0479">Metal-binding</keyword>
<evidence type="ECO:0000313" key="5">
    <source>
        <dbReference type="Proteomes" id="UP000535543"/>
    </source>
</evidence>
<gene>
    <name evidence="4" type="ORF">FGL95_02835</name>
</gene>
<dbReference type="Proteomes" id="UP000535543">
    <property type="component" value="Unassembled WGS sequence"/>
</dbReference>
<keyword evidence="2" id="KW-0378">Hydrolase</keyword>
<accession>A0A848K6E7</accession>
<dbReference type="Pfam" id="PF01522">
    <property type="entry name" value="Polysacc_deac_1"/>
    <property type="match status" value="1"/>
</dbReference>
<dbReference type="GO" id="GO:0016810">
    <property type="term" value="F:hydrolase activity, acting on carbon-nitrogen (but not peptide) bonds"/>
    <property type="evidence" value="ECO:0007669"/>
    <property type="project" value="InterPro"/>
</dbReference>
<reference evidence="4 5" key="2">
    <citation type="submission" date="2020-06" db="EMBL/GenBank/DDBJ databases">
        <title>Antribacter stalactiti gen. nov., sp. nov., a new member of the family Nacardiaceae isolated from a cave.</title>
        <authorList>
            <person name="Kim I.S."/>
        </authorList>
    </citation>
    <scope>NUCLEOTIDE SEQUENCE [LARGE SCALE GENOMIC DNA]</scope>
    <source>
        <strain evidence="4 5">YC2-7</strain>
    </source>
</reference>
<evidence type="ECO:0000256" key="2">
    <source>
        <dbReference type="ARBA" id="ARBA00022801"/>
    </source>
</evidence>
<keyword evidence="5" id="KW-1185">Reference proteome</keyword>
<dbReference type="Gene3D" id="3.20.20.370">
    <property type="entry name" value="Glycoside hydrolase/deacetylase"/>
    <property type="match status" value="1"/>
</dbReference>
<dbReference type="SUPFAM" id="SSF88713">
    <property type="entry name" value="Glycoside hydrolase/deacetylase"/>
    <property type="match status" value="1"/>
</dbReference>
<dbReference type="InterPro" id="IPR050248">
    <property type="entry name" value="Polysacc_deacetylase_ArnD"/>
</dbReference>
<dbReference type="GO" id="GO:0046872">
    <property type="term" value="F:metal ion binding"/>
    <property type="evidence" value="ECO:0007669"/>
    <property type="project" value="UniProtKB-KW"/>
</dbReference>
<evidence type="ECO:0000313" key="4">
    <source>
        <dbReference type="EMBL" id="NMN93969.1"/>
    </source>
</evidence>
<dbReference type="PANTHER" id="PTHR10587">
    <property type="entry name" value="GLYCOSYL TRANSFERASE-RELATED"/>
    <property type="match status" value="1"/>
</dbReference>
<proteinExistence type="predicted"/>
<dbReference type="GO" id="GO:0016020">
    <property type="term" value="C:membrane"/>
    <property type="evidence" value="ECO:0007669"/>
    <property type="project" value="TreeGrafter"/>
</dbReference>
<dbReference type="InterPro" id="IPR002509">
    <property type="entry name" value="NODB_dom"/>
</dbReference>
<reference evidence="4 5" key="1">
    <citation type="submission" date="2019-05" db="EMBL/GenBank/DDBJ databases">
        <authorList>
            <person name="Lee S.D."/>
        </authorList>
    </citation>
    <scope>NUCLEOTIDE SEQUENCE [LARGE SCALE GENOMIC DNA]</scope>
    <source>
        <strain evidence="4 5">YC2-7</strain>
    </source>
</reference>
<dbReference type="GO" id="GO:0005975">
    <property type="term" value="P:carbohydrate metabolic process"/>
    <property type="evidence" value="ECO:0007669"/>
    <property type="project" value="InterPro"/>
</dbReference>
<evidence type="ECO:0000259" key="3">
    <source>
        <dbReference type="Pfam" id="PF01522"/>
    </source>
</evidence>
<protein>
    <submittedName>
        <fullName evidence="4">Polysaccharide deacetylase</fullName>
    </submittedName>
</protein>
<name>A0A848K6E7_9NOCA</name>